<dbReference type="Pfam" id="PF00005">
    <property type="entry name" value="ABC_tran"/>
    <property type="match status" value="1"/>
</dbReference>
<dbReference type="InterPro" id="IPR050166">
    <property type="entry name" value="ABC_transporter_ATP-bind"/>
</dbReference>
<reference evidence="5" key="1">
    <citation type="submission" date="2018-05" db="EMBL/GenBank/DDBJ databases">
        <authorList>
            <person name="Lanie J.A."/>
            <person name="Ng W.-L."/>
            <person name="Kazmierczak K.M."/>
            <person name="Andrzejewski T.M."/>
            <person name="Davidsen T.M."/>
            <person name="Wayne K.J."/>
            <person name="Tettelin H."/>
            <person name="Glass J.I."/>
            <person name="Rusch D."/>
            <person name="Podicherti R."/>
            <person name="Tsui H.-C.T."/>
            <person name="Winkler M.E."/>
        </authorList>
    </citation>
    <scope>NUCLEOTIDE SEQUENCE</scope>
</reference>
<dbReference type="GO" id="GO:0016887">
    <property type="term" value="F:ATP hydrolysis activity"/>
    <property type="evidence" value="ECO:0007669"/>
    <property type="project" value="InterPro"/>
</dbReference>
<feature type="domain" description="ABC transporter" evidence="4">
    <location>
        <begin position="3"/>
        <end position="234"/>
    </location>
</feature>
<proteinExistence type="predicted"/>
<dbReference type="Gene3D" id="3.40.50.300">
    <property type="entry name" value="P-loop containing nucleotide triphosphate hydrolases"/>
    <property type="match status" value="1"/>
</dbReference>
<dbReference type="InterPro" id="IPR027417">
    <property type="entry name" value="P-loop_NTPase"/>
</dbReference>
<dbReference type="GO" id="GO:0005524">
    <property type="term" value="F:ATP binding"/>
    <property type="evidence" value="ECO:0007669"/>
    <property type="project" value="UniProtKB-KW"/>
</dbReference>
<dbReference type="PROSITE" id="PS50893">
    <property type="entry name" value="ABC_TRANSPORTER_2"/>
    <property type="match status" value="1"/>
</dbReference>
<dbReference type="CDD" id="cd03293">
    <property type="entry name" value="ABC_NrtD_SsuB_transporters"/>
    <property type="match status" value="1"/>
</dbReference>
<organism evidence="5">
    <name type="scientific">marine metagenome</name>
    <dbReference type="NCBI Taxonomy" id="408172"/>
    <lineage>
        <taxon>unclassified sequences</taxon>
        <taxon>metagenomes</taxon>
        <taxon>ecological metagenomes</taxon>
    </lineage>
</organism>
<protein>
    <recommendedName>
        <fullName evidence="4">ABC transporter domain-containing protein</fullName>
    </recommendedName>
</protein>
<sequence>MKLEVRNLEKCFRANGTCVEVLSGVDLDVRDGEFVSVIGPSGCGKTTLLNCISGLEEPDSGIIRIKDEESQSRLGRVGYMPQKDLLFPWRTVLENAVLGMEIRGHSRIESRKRAEDLMERFGLNGFEDKRPSVLSGGMRQRVAFMRTLMTDQRLIVLDEPFGALDAFTRYQMQEWLVDIWGSMGKTIILITHDIDEALLLSDRVFVLTARPASVKLIVNVSLPRPRRYRMVTDTAFIVLKEQLIQALWGDEV</sequence>
<keyword evidence="3" id="KW-0067">ATP-binding</keyword>
<dbReference type="InterPro" id="IPR003439">
    <property type="entry name" value="ABC_transporter-like_ATP-bd"/>
</dbReference>
<evidence type="ECO:0000313" key="5">
    <source>
        <dbReference type="EMBL" id="SVA31170.1"/>
    </source>
</evidence>
<dbReference type="SMART" id="SM00382">
    <property type="entry name" value="AAA"/>
    <property type="match status" value="1"/>
</dbReference>
<evidence type="ECO:0000256" key="3">
    <source>
        <dbReference type="ARBA" id="ARBA00022840"/>
    </source>
</evidence>
<evidence type="ECO:0000259" key="4">
    <source>
        <dbReference type="PROSITE" id="PS50893"/>
    </source>
</evidence>
<dbReference type="PANTHER" id="PTHR42788:SF2">
    <property type="entry name" value="ABC TRANSPORTER ATP-BINDING PROTEIN"/>
    <property type="match status" value="1"/>
</dbReference>
<dbReference type="AlphaFoldDB" id="A0A381USV6"/>
<evidence type="ECO:0000256" key="1">
    <source>
        <dbReference type="ARBA" id="ARBA00022448"/>
    </source>
</evidence>
<name>A0A381USV6_9ZZZZ</name>
<dbReference type="SUPFAM" id="SSF52540">
    <property type="entry name" value="P-loop containing nucleoside triphosphate hydrolases"/>
    <property type="match status" value="1"/>
</dbReference>
<dbReference type="EMBL" id="UINC01007056">
    <property type="protein sequence ID" value="SVA31170.1"/>
    <property type="molecule type" value="Genomic_DNA"/>
</dbReference>
<evidence type="ECO:0000256" key="2">
    <source>
        <dbReference type="ARBA" id="ARBA00022741"/>
    </source>
</evidence>
<keyword evidence="2" id="KW-0547">Nucleotide-binding</keyword>
<dbReference type="InterPro" id="IPR003593">
    <property type="entry name" value="AAA+_ATPase"/>
</dbReference>
<keyword evidence="1" id="KW-0813">Transport</keyword>
<gene>
    <name evidence="5" type="ORF">METZ01_LOCUS84024</name>
</gene>
<accession>A0A381USV6</accession>
<dbReference type="PANTHER" id="PTHR42788">
    <property type="entry name" value="TAURINE IMPORT ATP-BINDING PROTEIN-RELATED"/>
    <property type="match status" value="1"/>
</dbReference>